<evidence type="ECO:0000256" key="2">
    <source>
        <dbReference type="ARBA" id="ARBA00022649"/>
    </source>
</evidence>
<dbReference type="InterPro" id="IPR051803">
    <property type="entry name" value="TA_system_RelE-like_toxin"/>
</dbReference>
<dbReference type="Pfam" id="PF05016">
    <property type="entry name" value="ParE_toxin"/>
    <property type="match status" value="1"/>
</dbReference>
<dbReference type="RefSeq" id="WP_145243499.1">
    <property type="nucleotide sequence ID" value="NZ_CP036273.1"/>
</dbReference>
<dbReference type="Gene3D" id="3.30.2310.20">
    <property type="entry name" value="RelE-like"/>
    <property type="match status" value="1"/>
</dbReference>
<comment type="similarity">
    <text evidence="1">Belongs to the RelE toxin family.</text>
</comment>
<proteinExistence type="inferred from homology"/>
<sequence length="146" mass="15876">MSLQLVIRPDAEDELTAAHDWYESQQAGVGDDFLRAADAVFVRITAQPELYAAGYRGARQAPIHRFPYVVVYRIVGTTIDVFAVVHTKPAPTVVAGSPLTRRPALQSQPVAGPRPAPITGVAAGSNQLFYESVTCFRGSTPLRRKQ</sequence>
<dbReference type="PANTHER" id="PTHR33755:SF8">
    <property type="entry name" value="TOXIN PARE2"/>
    <property type="match status" value="1"/>
</dbReference>
<keyword evidence="4" id="KW-1185">Reference proteome</keyword>
<dbReference type="OrthoDB" id="9809155at2"/>
<reference evidence="3 4" key="1">
    <citation type="submission" date="2019-02" db="EMBL/GenBank/DDBJ databases">
        <title>Deep-cultivation of Planctomycetes and their phenomic and genomic characterization uncovers novel biology.</title>
        <authorList>
            <person name="Wiegand S."/>
            <person name="Jogler M."/>
            <person name="Boedeker C."/>
            <person name="Pinto D."/>
            <person name="Vollmers J."/>
            <person name="Rivas-Marin E."/>
            <person name="Kohn T."/>
            <person name="Peeters S.H."/>
            <person name="Heuer A."/>
            <person name="Rast P."/>
            <person name="Oberbeckmann S."/>
            <person name="Bunk B."/>
            <person name="Jeske O."/>
            <person name="Meyerdierks A."/>
            <person name="Storesund J.E."/>
            <person name="Kallscheuer N."/>
            <person name="Luecker S."/>
            <person name="Lage O.M."/>
            <person name="Pohl T."/>
            <person name="Merkel B.J."/>
            <person name="Hornburger P."/>
            <person name="Mueller R.-W."/>
            <person name="Bruemmer F."/>
            <person name="Labrenz M."/>
            <person name="Spormann A.M."/>
            <person name="Op den Camp H."/>
            <person name="Overmann J."/>
            <person name="Amann R."/>
            <person name="Jetten M.S.M."/>
            <person name="Mascher T."/>
            <person name="Medema M.H."/>
            <person name="Devos D.P."/>
            <person name="Kaster A.-K."/>
            <person name="Ovreas L."/>
            <person name="Rohde M."/>
            <person name="Galperin M.Y."/>
            <person name="Jogler C."/>
        </authorList>
    </citation>
    <scope>NUCLEOTIDE SEQUENCE [LARGE SCALE GENOMIC DNA]</scope>
    <source>
        <strain evidence="3 4">ETA_A1</strain>
    </source>
</reference>
<dbReference type="EMBL" id="CP036273">
    <property type="protein sequence ID" value="QDU23322.1"/>
    <property type="molecule type" value="Genomic_DNA"/>
</dbReference>
<dbReference type="KEGG" id="uli:ETAA1_53210"/>
<evidence type="ECO:0000256" key="1">
    <source>
        <dbReference type="ARBA" id="ARBA00006226"/>
    </source>
</evidence>
<organism evidence="3 4">
    <name type="scientific">Urbifossiella limnaea</name>
    <dbReference type="NCBI Taxonomy" id="2528023"/>
    <lineage>
        <taxon>Bacteria</taxon>
        <taxon>Pseudomonadati</taxon>
        <taxon>Planctomycetota</taxon>
        <taxon>Planctomycetia</taxon>
        <taxon>Gemmatales</taxon>
        <taxon>Gemmataceae</taxon>
        <taxon>Urbifossiella</taxon>
    </lineage>
</organism>
<evidence type="ECO:0000313" key="4">
    <source>
        <dbReference type="Proteomes" id="UP000319576"/>
    </source>
</evidence>
<evidence type="ECO:0000313" key="3">
    <source>
        <dbReference type="EMBL" id="QDU23322.1"/>
    </source>
</evidence>
<accession>A0A517Y0M9</accession>
<gene>
    <name evidence="3" type="ORF">ETAA1_53210</name>
</gene>
<dbReference type="InterPro" id="IPR007712">
    <property type="entry name" value="RelE/ParE_toxin"/>
</dbReference>
<dbReference type="Proteomes" id="UP000319576">
    <property type="component" value="Chromosome"/>
</dbReference>
<dbReference type="AlphaFoldDB" id="A0A517Y0M9"/>
<protein>
    <submittedName>
        <fullName evidence="3">Plasmid stabilization system protein</fullName>
    </submittedName>
</protein>
<dbReference type="PANTHER" id="PTHR33755">
    <property type="entry name" value="TOXIN PARE1-RELATED"/>
    <property type="match status" value="1"/>
</dbReference>
<dbReference type="InterPro" id="IPR035093">
    <property type="entry name" value="RelE/ParE_toxin_dom_sf"/>
</dbReference>
<keyword evidence="2" id="KW-1277">Toxin-antitoxin system</keyword>
<name>A0A517Y0M9_9BACT</name>